<feature type="repeat" description="TPR" evidence="3">
    <location>
        <begin position="621"/>
        <end position="654"/>
    </location>
</feature>
<dbReference type="Gene3D" id="1.25.40.10">
    <property type="entry name" value="Tetratricopeptide repeat domain"/>
    <property type="match status" value="2"/>
</dbReference>
<evidence type="ECO:0000256" key="3">
    <source>
        <dbReference type="PROSITE-ProRule" id="PRU00339"/>
    </source>
</evidence>
<dbReference type="Pfam" id="PF13181">
    <property type="entry name" value="TPR_8"/>
    <property type="match status" value="1"/>
</dbReference>
<dbReference type="InterPro" id="IPR019734">
    <property type="entry name" value="TPR_rpt"/>
</dbReference>
<dbReference type="Pfam" id="PF13414">
    <property type="entry name" value="TPR_11"/>
    <property type="match status" value="1"/>
</dbReference>
<accession>L0EUV8</accession>
<protein>
    <submittedName>
        <fullName evidence="4">Uncharacterized protein</fullName>
    </submittedName>
</protein>
<dbReference type="PANTHER" id="PTHR44858:SF1">
    <property type="entry name" value="UDP-N-ACETYLGLUCOSAMINE--PEPTIDE N-ACETYLGLUCOSAMINYLTRANSFERASE SPINDLY-RELATED"/>
    <property type="match status" value="1"/>
</dbReference>
<keyword evidence="2 3" id="KW-0802">TPR repeat</keyword>
<dbReference type="RefSeq" id="WP_015273759.1">
    <property type="nucleotide sequence ID" value="NC_019907.1"/>
</dbReference>
<evidence type="ECO:0000313" key="5">
    <source>
        <dbReference type="Proteomes" id="UP000010799"/>
    </source>
</evidence>
<dbReference type="PROSITE" id="PS50005">
    <property type="entry name" value="TPR"/>
    <property type="match status" value="3"/>
</dbReference>
<dbReference type="PATRIC" id="fig|1215343.11.peg.1385"/>
<feature type="repeat" description="TPR" evidence="3">
    <location>
        <begin position="587"/>
        <end position="620"/>
    </location>
</feature>
<dbReference type="Pfam" id="PF13431">
    <property type="entry name" value="TPR_17"/>
    <property type="match status" value="1"/>
</dbReference>
<dbReference type="Proteomes" id="UP000010799">
    <property type="component" value="Chromosome"/>
</dbReference>
<proteinExistence type="predicted"/>
<dbReference type="InterPro" id="IPR011990">
    <property type="entry name" value="TPR-like_helical_dom_sf"/>
</dbReference>
<dbReference type="eggNOG" id="COG0457">
    <property type="taxonomic scope" value="Bacteria"/>
</dbReference>
<evidence type="ECO:0000256" key="1">
    <source>
        <dbReference type="ARBA" id="ARBA00022737"/>
    </source>
</evidence>
<name>L0EUV8_LIBCB</name>
<dbReference type="PROSITE" id="PS50293">
    <property type="entry name" value="TPR_REGION"/>
    <property type="match status" value="2"/>
</dbReference>
<dbReference type="SMART" id="SM00028">
    <property type="entry name" value="TPR"/>
    <property type="match status" value="6"/>
</dbReference>
<dbReference type="AlphaFoldDB" id="L0EUV8"/>
<reference evidence="4 5" key="1">
    <citation type="journal article" date="2012" name="Stand. Genomic Sci.">
        <title>Complete genome sequence of Liberibacter crescens BT-1.</title>
        <authorList>
            <person name="Leonard M.T."/>
            <person name="Fagen J.R."/>
            <person name="Davis-Richardson A.G."/>
            <person name="Davis M.J."/>
            <person name="Triplett E.W."/>
        </authorList>
    </citation>
    <scope>NUCLEOTIDE SEQUENCE [LARGE SCALE GENOMIC DNA]</scope>
    <source>
        <strain evidence="4 5">BT-1</strain>
    </source>
</reference>
<dbReference type="STRING" id="1215343.B488_13420"/>
<dbReference type="KEGG" id="lcc:B488_13420"/>
<dbReference type="InterPro" id="IPR050498">
    <property type="entry name" value="Ycf3"/>
</dbReference>
<organism evidence="4 5">
    <name type="scientific">Liberibacter crescens (strain BT-1)</name>
    <dbReference type="NCBI Taxonomy" id="1215343"/>
    <lineage>
        <taxon>Bacteria</taxon>
        <taxon>Pseudomonadati</taxon>
        <taxon>Pseudomonadota</taxon>
        <taxon>Alphaproteobacteria</taxon>
        <taxon>Hyphomicrobiales</taxon>
        <taxon>Rhizobiaceae</taxon>
        <taxon>Liberibacter</taxon>
    </lineage>
</organism>
<dbReference type="EMBL" id="CP003789">
    <property type="protein sequence ID" value="AGA65334.1"/>
    <property type="molecule type" value="Genomic_DNA"/>
</dbReference>
<dbReference type="eggNOG" id="COG1672">
    <property type="taxonomic scope" value="Bacteria"/>
</dbReference>
<keyword evidence="5" id="KW-1185">Reference proteome</keyword>
<dbReference type="HOGENOM" id="CLU_376343_0_0_5"/>
<sequence>MRGVIHGYTSSKKKIIPEIYEAVLKNTITVIYGERGLGQRQTAVSALSNIGWQVVQSDGDWFSGGYLGGFQEVIDQAIAWSSDNLPALIIEYQQTLKRLYPLIDLPQFTVPKDLTNTSTKEERTRFYHHEYQNKLLVGLSEFLIKVSKERHLRTILIIDRADGLSPTAQNLIRVLNRLSGGSETFKFLLLDYRQSLFFNGAKELHFGRYSEQEIIAALTLDTTYPPEKRHRIYIASRGNLLRAQAISECDKAGIPVVGYFNPTALIDLYLSTKSADERRTLLLDFIGGNCKSENLISIRNYQTYNSDEKDREHLRLHAICLANYYSGTAPLISLHGQYICNKRKRLEALAEPGEILKNIGLYDTWFSYFSSIFADLDLREHGTGNDPENTAFINAAFVLYSLGCGKVSVPYLDEFYQKFPKSRYTPTVLYAQSMTYGRYQMPVNLPRAEQYALRNLKTIETDFKEYEKYHYIKVFAENAYAYIKARQGEYTQALNLCTEGNQKMLEIYGDSRFKLHQSILIYNTSQVYEIVKDYNLAEKQLRLAISYDPYYGEYYNDLGNLLAKIEGREAEALEEYTRAIDLCPPYYEAYINRGVLLARFGENDKALGDFTRALEIKPQESRALFETGNVLISLGDFSGALDVYQEAAEIEPKNSDLQNNLGFVYSELGLTSNSIAHYQQAIALQPKHALSHNNLAIELFNTGQITEALNHANIAVEIGEDPDYETTRNFIQKKNVS</sequence>
<evidence type="ECO:0000313" key="4">
    <source>
        <dbReference type="EMBL" id="AGA65334.1"/>
    </source>
</evidence>
<dbReference type="SUPFAM" id="SSF48452">
    <property type="entry name" value="TPR-like"/>
    <property type="match status" value="2"/>
</dbReference>
<evidence type="ECO:0000256" key="2">
    <source>
        <dbReference type="ARBA" id="ARBA00022803"/>
    </source>
</evidence>
<feature type="repeat" description="TPR" evidence="3">
    <location>
        <begin position="655"/>
        <end position="688"/>
    </location>
</feature>
<gene>
    <name evidence="4" type="ordered locus">B488_13420</name>
</gene>
<dbReference type="PANTHER" id="PTHR44858">
    <property type="entry name" value="TETRATRICOPEPTIDE REPEAT PROTEIN 6"/>
    <property type="match status" value="1"/>
</dbReference>
<keyword evidence="1" id="KW-0677">Repeat</keyword>